<keyword evidence="3" id="KW-1185">Reference proteome</keyword>
<gene>
    <name evidence="2" type="ORF">CEXT_672041</name>
</gene>
<dbReference type="Proteomes" id="UP001054945">
    <property type="component" value="Unassembled WGS sequence"/>
</dbReference>
<comment type="caution">
    <text evidence="2">The sequence shown here is derived from an EMBL/GenBank/DDBJ whole genome shotgun (WGS) entry which is preliminary data.</text>
</comment>
<evidence type="ECO:0000313" key="2">
    <source>
        <dbReference type="EMBL" id="GIY22079.1"/>
    </source>
</evidence>
<proteinExistence type="predicted"/>
<evidence type="ECO:0000256" key="1">
    <source>
        <dbReference type="SAM" id="MobiDB-lite"/>
    </source>
</evidence>
<feature type="compositionally biased region" description="Low complexity" evidence="1">
    <location>
        <begin position="27"/>
        <end position="42"/>
    </location>
</feature>
<name>A0AAV4RM02_CAEEX</name>
<accession>A0AAV4RM02</accession>
<evidence type="ECO:0000313" key="3">
    <source>
        <dbReference type="Proteomes" id="UP001054945"/>
    </source>
</evidence>
<reference evidence="2 3" key="1">
    <citation type="submission" date="2021-06" db="EMBL/GenBank/DDBJ databases">
        <title>Caerostris extrusa draft genome.</title>
        <authorList>
            <person name="Kono N."/>
            <person name="Arakawa K."/>
        </authorList>
    </citation>
    <scope>NUCLEOTIDE SEQUENCE [LARGE SCALE GENOMIC DNA]</scope>
</reference>
<organism evidence="2 3">
    <name type="scientific">Caerostris extrusa</name>
    <name type="common">Bark spider</name>
    <name type="synonym">Caerostris bankana</name>
    <dbReference type="NCBI Taxonomy" id="172846"/>
    <lineage>
        <taxon>Eukaryota</taxon>
        <taxon>Metazoa</taxon>
        <taxon>Ecdysozoa</taxon>
        <taxon>Arthropoda</taxon>
        <taxon>Chelicerata</taxon>
        <taxon>Arachnida</taxon>
        <taxon>Araneae</taxon>
        <taxon>Araneomorphae</taxon>
        <taxon>Entelegynae</taxon>
        <taxon>Araneoidea</taxon>
        <taxon>Araneidae</taxon>
        <taxon>Caerostris</taxon>
    </lineage>
</organism>
<dbReference type="EMBL" id="BPLR01008103">
    <property type="protein sequence ID" value="GIY22079.1"/>
    <property type="molecule type" value="Genomic_DNA"/>
</dbReference>
<protein>
    <submittedName>
        <fullName evidence="2">Uncharacterized protein</fullName>
    </submittedName>
</protein>
<feature type="region of interest" description="Disordered" evidence="1">
    <location>
        <begin position="1"/>
        <end position="42"/>
    </location>
</feature>
<feature type="compositionally biased region" description="Basic and acidic residues" evidence="1">
    <location>
        <begin position="1"/>
        <end position="16"/>
    </location>
</feature>
<dbReference type="AlphaFoldDB" id="A0AAV4RM02"/>
<sequence length="91" mass="9958">MPSKESPKGAPRETDAPKSFYFESDPRGVPSSRSSPSARFHSGSLFKERKHPNCFAPNHEGALFGVYLSRSCSRRICGIISLAVFLSNVAL</sequence>